<sequence>MYGVGMRTCPDLYDCTTTPCALKRPQSTVNAHLTISHKENSLYDVETTPPRLKNCSTDVCLACVPEARKLLSAMEARGGDGHWCMHVEWKGGVMEPRLPGGDGRGVLSESSGSPASMITLQLKRSNFTQLLLMQFFPLRRYLPFLVVF</sequence>
<dbReference type="Proteomes" id="UP001175227">
    <property type="component" value="Unassembled WGS sequence"/>
</dbReference>
<reference evidence="1" key="1">
    <citation type="submission" date="2023-06" db="EMBL/GenBank/DDBJ databases">
        <authorList>
            <consortium name="Lawrence Berkeley National Laboratory"/>
            <person name="Ahrendt S."/>
            <person name="Sahu N."/>
            <person name="Indic B."/>
            <person name="Wong-Bajracharya J."/>
            <person name="Merenyi Z."/>
            <person name="Ke H.-M."/>
            <person name="Monk M."/>
            <person name="Kocsube S."/>
            <person name="Drula E."/>
            <person name="Lipzen A."/>
            <person name="Balint B."/>
            <person name="Henrissat B."/>
            <person name="Andreopoulos B."/>
            <person name="Martin F.M."/>
            <person name="Harder C.B."/>
            <person name="Rigling D."/>
            <person name="Ford K.L."/>
            <person name="Foster G.D."/>
            <person name="Pangilinan J."/>
            <person name="Papanicolaou A."/>
            <person name="Barry K."/>
            <person name="LaButti K."/>
            <person name="Viragh M."/>
            <person name="Koriabine M."/>
            <person name="Yan M."/>
            <person name="Riley R."/>
            <person name="Champramary S."/>
            <person name="Plett K.L."/>
            <person name="Tsai I.J."/>
            <person name="Slot J."/>
            <person name="Sipos G."/>
            <person name="Plett J."/>
            <person name="Nagy L.G."/>
            <person name="Grigoriev I.V."/>
        </authorList>
    </citation>
    <scope>NUCLEOTIDE SEQUENCE</scope>
    <source>
        <strain evidence="1">ICMP 16352</strain>
    </source>
</reference>
<dbReference type="AlphaFoldDB" id="A0AA39NS57"/>
<comment type="caution">
    <text evidence="1">The sequence shown here is derived from an EMBL/GenBank/DDBJ whole genome shotgun (WGS) entry which is preliminary data.</text>
</comment>
<name>A0AA39NS57_9AGAR</name>
<evidence type="ECO:0000313" key="1">
    <source>
        <dbReference type="EMBL" id="KAK0470852.1"/>
    </source>
</evidence>
<gene>
    <name evidence="1" type="ORF">IW261DRAFT_1597668</name>
</gene>
<keyword evidence="2" id="KW-1185">Reference proteome</keyword>
<proteinExistence type="predicted"/>
<evidence type="ECO:0000313" key="2">
    <source>
        <dbReference type="Proteomes" id="UP001175227"/>
    </source>
</evidence>
<dbReference type="EMBL" id="JAUEPR010000058">
    <property type="protein sequence ID" value="KAK0470852.1"/>
    <property type="molecule type" value="Genomic_DNA"/>
</dbReference>
<protein>
    <submittedName>
        <fullName evidence="1">Uncharacterized protein</fullName>
    </submittedName>
</protein>
<accession>A0AA39NS57</accession>
<organism evidence="1 2">
    <name type="scientific">Armillaria novae-zelandiae</name>
    <dbReference type="NCBI Taxonomy" id="153914"/>
    <lineage>
        <taxon>Eukaryota</taxon>
        <taxon>Fungi</taxon>
        <taxon>Dikarya</taxon>
        <taxon>Basidiomycota</taxon>
        <taxon>Agaricomycotina</taxon>
        <taxon>Agaricomycetes</taxon>
        <taxon>Agaricomycetidae</taxon>
        <taxon>Agaricales</taxon>
        <taxon>Marasmiineae</taxon>
        <taxon>Physalacriaceae</taxon>
        <taxon>Armillaria</taxon>
    </lineage>
</organism>